<evidence type="ECO:0000313" key="3">
    <source>
        <dbReference type="Proteomes" id="UP000094580"/>
    </source>
</evidence>
<evidence type="ECO:0000313" key="2">
    <source>
        <dbReference type="EMBL" id="ODG93537.1"/>
    </source>
</evidence>
<dbReference type="Proteomes" id="UP000094580">
    <property type="component" value="Unassembled WGS sequence"/>
</dbReference>
<dbReference type="Gene3D" id="3.40.710.10">
    <property type="entry name" value="DD-peptidase/beta-lactamase superfamily"/>
    <property type="match status" value="1"/>
</dbReference>
<dbReference type="InterPro" id="IPR001466">
    <property type="entry name" value="Beta-lactam-related"/>
</dbReference>
<name>A0ABX2ZYA2_9BACI</name>
<comment type="caution">
    <text evidence="2">The sequence shown here is derived from an EMBL/GenBank/DDBJ whole genome shotgun (WGS) entry which is preliminary data.</text>
</comment>
<evidence type="ECO:0000259" key="1">
    <source>
        <dbReference type="Pfam" id="PF00144"/>
    </source>
</evidence>
<feature type="domain" description="Beta-lactamase-related" evidence="1">
    <location>
        <begin position="17"/>
        <end position="372"/>
    </location>
</feature>
<sequence length="403" mass="46751">MQNKIIQHKNKILSKEIQLIMDKFNIVGFQAAAVLKDKLIWSDAYGYRNLETKELVTENTMFRIASISKLFTATAIMQLVERKLIDLNQDISHYLGFKVRNPKFRNSSITLRQILTHTSSLNSDDASNSVYAKYIKDGHSDFSLQLTELLDENGKYFTKEIWGDWKPGDQWMYSNIGAIICGAIIEKVTKLRFDQYIKQNIFEPLEMKNVAFSYANFNKSHELANLYEKNKDTNEYKVSIDDIRQSGYSKNHWDQYIIGKHGGLFEPQGGLRTSAVELSKFLRVHMLSGSLNGHQILEQKTSKLMTSIQWSREENNHFFSKMGLGFHISHDFLPGYKEMIGHAGEAYGLISNLYWHEEKQFGMIFILNGCQFELSEDSRLEVEKELAEIIYKHIIEERLLNQL</sequence>
<dbReference type="InterPro" id="IPR012338">
    <property type="entry name" value="Beta-lactam/transpept-like"/>
</dbReference>
<gene>
    <name evidence="2" type="ORF">BED47_04445</name>
</gene>
<dbReference type="EMBL" id="MDKC01000002">
    <property type="protein sequence ID" value="ODG93537.1"/>
    <property type="molecule type" value="Genomic_DNA"/>
</dbReference>
<dbReference type="Pfam" id="PF00144">
    <property type="entry name" value="Beta-lactamase"/>
    <property type="match status" value="1"/>
</dbReference>
<dbReference type="InterPro" id="IPR050491">
    <property type="entry name" value="AmpC-like"/>
</dbReference>
<proteinExistence type="predicted"/>
<dbReference type="PANTHER" id="PTHR46825:SF9">
    <property type="entry name" value="BETA-LACTAMASE-RELATED DOMAIN-CONTAINING PROTEIN"/>
    <property type="match status" value="1"/>
</dbReference>
<dbReference type="SUPFAM" id="SSF56601">
    <property type="entry name" value="beta-lactamase/transpeptidase-like"/>
    <property type="match status" value="1"/>
</dbReference>
<protein>
    <recommendedName>
        <fullName evidence="1">Beta-lactamase-related domain-containing protein</fullName>
    </recommendedName>
</protein>
<keyword evidence="3" id="KW-1185">Reference proteome</keyword>
<organism evidence="2 3">
    <name type="scientific">Gottfriedia luciferensis</name>
    <dbReference type="NCBI Taxonomy" id="178774"/>
    <lineage>
        <taxon>Bacteria</taxon>
        <taxon>Bacillati</taxon>
        <taxon>Bacillota</taxon>
        <taxon>Bacilli</taxon>
        <taxon>Bacillales</taxon>
        <taxon>Bacillaceae</taxon>
        <taxon>Gottfriedia</taxon>
    </lineage>
</organism>
<dbReference type="RefSeq" id="WP_069032589.1">
    <property type="nucleotide sequence ID" value="NZ_MDKC01000002.1"/>
</dbReference>
<dbReference type="PANTHER" id="PTHR46825">
    <property type="entry name" value="D-ALANYL-D-ALANINE-CARBOXYPEPTIDASE/ENDOPEPTIDASE AMPH"/>
    <property type="match status" value="1"/>
</dbReference>
<reference evidence="2 3" key="1">
    <citation type="submission" date="2016-07" db="EMBL/GenBank/DDBJ databases">
        <authorList>
            <person name="Townsley L."/>
            <person name="Shank E.A."/>
        </authorList>
    </citation>
    <scope>NUCLEOTIDE SEQUENCE [LARGE SCALE GENOMIC DNA]</scope>
    <source>
        <strain evidence="2 3">CH01</strain>
    </source>
</reference>
<accession>A0ABX2ZYA2</accession>